<name>A0A2Z6MKD1_TRISU</name>
<dbReference type="EMBL" id="DF973188">
    <property type="protein sequence ID" value="GAU18677.1"/>
    <property type="molecule type" value="Genomic_DNA"/>
</dbReference>
<dbReference type="AlphaFoldDB" id="A0A2Z6MKD1"/>
<reference evidence="2" key="1">
    <citation type="journal article" date="2017" name="Front. Plant Sci.">
        <title>Climate Clever Clovers: New Paradigm to Reduce the Environmental Footprint of Ruminants by Breeding Low Methanogenic Forages Utilizing Haplotype Variation.</title>
        <authorList>
            <person name="Kaur P."/>
            <person name="Appels R."/>
            <person name="Bayer P.E."/>
            <person name="Keeble-Gagnere G."/>
            <person name="Wang J."/>
            <person name="Hirakawa H."/>
            <person name="Shirasawa K."/>
            <person name="Vercoe P."/>
            <person name="Stefanova K."/>
            <person name="Durmic Z."/>
            <person name="Nichols P."/>
            <person name="Revell C."/>
            <person name="Isobe S.N."/>
            <person name="Edwards D."/>
            <person name="Erskine W."/>
        </authorList>
    </citation>
    <scope>NUCLEOTIDE SEQUENCE [LARGE SCALE GENOMIC DNA]</scope>
    <source>
        <strain evidence="2">cv. Daliak</strain>
    </source>
</reference>
<dbReference type="Proteomes" id="UP000242715">
    <property type="component" value="Unassembled WGS sequence"/>
</dbReference>
<accession>A0A2Z6MKD1</accession>
<sequence length="150" mass="17120">MKIMRLIKFLINIIKDIKLNLEDVTTLVPNAKTVTSSTHSELIISSSGPLVINDHKPSSHDDDWNGQITRPSQMAMIETLATQYVDDDEDWDEISYALKLEMLRQFDYDLQNEWDLETTEDFAAEVEVQATSGHMLISSQVNTQLNMVTM</sequence>
<protein>
    <submittedName>
        <fullName evidence="1">Uncharacterized protein</fullName>
    </submittedName>
</protein>
<organism evidence="1 2">
    <name type="scientific">Trifolium subterraneum</name>
    <name type="common">Subterranean clover</name>
    <dbReference type="NCBI Taxonomy" id="3900"/>
    <lineage>
        <taxon>Eukaryota</taxon>
        <taxon>Viridiplantae</taxon>
        <taxon>Streptophyta</taxon>
        <taxon>Embryophyta</taxon>
        <taxon>Tracheophyta</taxon>
        <taxon>Spermatophyta</taxon>
        <taxon>Magnoliopsida</taxon>
        <taxon>eudicotyledons</taxon>
        <taxon>Gunneridae</taxon>
        <taxon>Pentapetalae</taxon>
        <taxon>rosids</taxon>
        <taxon>fabids</taxon>
        <taxon>Fabales</taxon>
        <taxon>Fabaceae</taxon>
        <taxon>Papilionoideae</taxon>
        <taxon>50 kb inversion clade</taxon>
        <taxon>NPAAA clade</taxon>
        <taxon>Hologalegina</taxon>
        <taxon>IRL clade</taxon>
        <taxon>Trifolieae</taxon>
        <taxon>Trifolium</taxon>
    </lineage>
</organism>
<evidence type="ECO:0000313" key="2">
    <source>
        <dbReference type="Proteomes" id="UP000242715"/>
    </source>
</evidence>
<proteinExistence type="predicted"/>
<evidence type="ECO:0000313" key="1">
    <source>
        <dbReference type="EMBL" id="GAU18677.1"/>
    </source>
</evidence>
<gene>
    <name evidence="1" type="ORF">TSUD_125100</name>
</gene>
<keyword evidence="2" id="KW-1185">Reference proteome</keyword>